<evidence type="ECO:0000259" key="1">
    <source>
        <dbReference type="PROSITE" id="PS50994"/>
    </source>
</evidence>
<dbReference type="InterPro" id="IPR012337">
    <property type="entry name" value="RNaseH-like_sf"/>
</dbReference>
<dbReference type="Proteomes" id="UP000085678">
    <property type="component" value="Unplaced"/>
</dbReference>
<dbReference type="Gene3D" id="3.30.420.10">
    <property type="entry name" value="Ribonuclease H-like superfamily/Ribonuclease H"/>
    <property type="match status" value="1"/>
</dbReference>
<sequence length="486" mass="56804">MESREIHTEVTRRFENLLQQVTSGTDIVAIDRQLECLCRDLIYEYRRHIIVSEDIIEICLKAYSLARQQISTGSDENIQSFQAVEEQNTGMRGRPRFIIGKEQLESLLGNRFTVPEIAKLYQVSPRTISYRMNQFNLSVRNQYTDIQDDLLQSEISRIISLFPNAGERTIEGHLNSQNIFVQRRRVRIIIQQLDPNRCQLRRLSSIRRRQYSVPSPLALWHIDGNHKLIRWRFVVHAGIDGYSRLIVYLKASPNNRSSTVLKAFEEAVGKWGLPSRVRADLGVENRDVASYMLIHRGTGRRSFITGKSVHNSRIERLWRDVFEGVLNSFYQLFHHLEDINVLDPSSDADIYVLHIVYLGKLNSMLTEFSEMWNRHKIRTAQNKSPLQLFIMGMHRVAQADNMVASEYFQQSVPQEFGEDPNSPLDPEIDEAVVIPNITPPFENEEQERLFEAKREEVYEQCHTDNMWNPNYYILLREELHKILSTE</sequence>
<reference evidence="3" key="1">
    <citation type="submission" date="2025-08" db="UniProtKB">
        <authorList>
            <consortium name="RefSeq"/>
        </authorList>
    </citation>
    <scope>IDENTIFICATION</scope>
    <source>
        <tissue evidence="3">Gonads</tissue>
    </source>
</reference>
<dbReference type="SUPFAM" id="SSF53098">
    <property type="entry name" value="Ribonuclease H-like"/>
    <property type="match status" value="1"/>
</dbReference>
<dbReference type="InterPro" id="IPR058913">
    <property type="entry name" value="Integrase_dom_put"/>
</dbReference>
<dbReference type="RefSeq" id="XP_013387727.1">
    <property type="nucleotide sequence ID" value="XM_013532273.1"/>
</dbReference>
<feature type="domain" description="Integrase catalytic" evidence="1">
    <location>
        <begin position="212"/>
        <end position="393"/>
    </location>
</feature>
<dbReference type="PANTHER" id="PTHR46791">
    <property type="entry name" value="EXPRESSED PROTEIN"/>
    <property type="match status" value="1"/>
</dbReference>
<dbReference type="InterPro" id="IPR036397">
    <property type="entry name" value="RNaseH_sf"/>
</dbReference>
<dbReference type="InterPro" id="IPR001584">
    <property type="entry name" value="Integrase_cat-core"/>
</dbReference>
<dbReference type="PROSITE" id="PS50994">
    <property type="entry name" value="INTEGRASE"/>
    <property type="match status" value="1"/>
</dbReference>
<evidence type="ECO:0000313" key="3">
    <source>
        <dbReference type="RefSeq" id="XP_013387727.1"/>
    </source>
</evidence>
<dbReference type="KEGG" id="lak:106156844"/>
<keyword evidence="2" id="KW-1185">Reference proteome</keyword>
<evidence type="ECO:0000313" key="2">
    <source>
        <dbReference type="Proteomes" id="UP000085678"/>
    </source>
</evidence>
<organism evidence="2 3">
    <name type="scientific">Lingula anatina</name>
    <name type="common">Brachiopod</name>
    <name type="synonym">Lingula unguis</name>
    <dbReference type="NCBI Taxonomy" id="7574"/>
    <lineage>
        <taxon>Eukaryota</taxon>
        <taxon>Metazoa</taxon>
        <taxon>Spiralia</taxon>
        <taxon>Lophotrochozoa</taxon>
        <taxon>Brachiopoda</taxon>
        <taxon>Linguliformea</taxon>
        <taxon>Lingulata</taxon>
        <taxon>Lingulida</taxon>
        <taxon>Linguloidea</taxon>
        <taxon>Lingulidae</taxon>
        <taxon>Lingula</taxon>
    </lineage>
</organism>
<dbReference type="OMA" id="KNNHTGG"/>
<dbReference type="GeneID" id="106156844"/>
<dbReference type="GO" id="GO:0003676">
    <property type="term" value="F:nucleic acid binding"/>
    <property type="evidence" value="ECO:0007669"/>
    <property type="project" value="InterPro"/>
</dbReference>
<dbReference type="PANTHER" id="PTHR46791:SF5">
    <property type="entry name" value="CLR5 DOMAIN-CONTAINING PROTEIN-RELATED"/>
    <property type="match status" value="1"/>
</dbReference>
<dbReference type="AlphaFoldDB" id="A0A1S3HNV0"/>
<gene>
    <name evidence="3" type="primary">LOC106156844</name>
</gene>
<dbReference type="InParanoid" id="A0A1S3HNV0"/>
<dbReference type="GO" id="GO:0015074">
    <property type="term" value="P:DNA integration"/>
    <property type="evidence" value="ECO:0007669"/>
    <property type="project" value="InterPro"/>
</dbReference>
<dbReference type="OrthoDB" id="2686689at2759"/>
<proteinExistence type="predicted"/>
<name>A0A1S3HNV0_LINAN</name>
<protein>
    <submittedName>
        <fullName evidence="3">Uncharacterized protein LOC106156844</fullName>
    </submittedName>
</protein>
<accession>A0A1S3HNV0</accession>
<dbReference type="Pfam" id="PF24764">
    <property type="entry name" value="rva_4"/>
    <property type="match status" value="1"/>
</dbReference>